<protein>
    <submittedName>
        <fullName evidence="2">Glutathione S-transferase, C-terminal domain containing protein, putative</fullName>
    </submittedName>
</protein>
<dbReference type="SUPFAM" id="SSF47616">
    <property type="entry name" value="GST C-terminal domain-like"/>
    <property type="match status" value="1"/>
</dbReference>
<reference evidence="2 3" key="1">
    <citation type="submission" date="2020-08" db="EMBL/GenBank/DDBJ databases">
        <authorList>
            <person name="Newling K."/>
            <person name="Davey J."/>
            <person name="Forrester S."/>
        </authorList>
    </citation>
    <scope>NUCLEOTIDE SEQUENCE [LARGE SCALE GENOMIC DNA]</scope>
    <source>
        <strain evidence="3">Crithidia deanei Carvalho (ATCC PRA-265)</strain>
    </source>
</reference>
<dbReference type="GO" id="GO:0016740">
    <property type="term" value="F:transferase activity"/>
    <property type="evidence" value="ECO:0007669"/>
    <property type="project" value="UniProtKB-KW"/>
</dbReference>
<dbReference type="Proteomes" id="UP000515908">
    <property type="component" value="Chromosome 01"/>
</dbReference>
<dbReference type="EMBL" id="LR877145">
    <property type="protein sequence ID" value="CAD2213128.1"/>
    <property type="molecule type" value="Genomic_DNA"/>
</dbReference>
<evidence type="ECO:0000313" key="3">
    <source>
        <dbReference type="Proteomes" id="UP000515908"/>
    </source>
</evidence>
<sequence>MFRAFGSPFTVNLHQNVTYLRLKQVPFKVYCTNFFTTSLYAKFYRARNGFCCLTPSGNSYMQVWQLFEHGELDANLNAVKEKKVGEVDFGDLKPQKMLVDKKTHPQLNVACWAIVVYSCWWLAKEGMLYRWVMSEKNDVICGYLQYFLLFSHLFPVKGFSVILREQMKKMLVPQGVSRSTAVFLDEHFSKLCVALDSHFQQHPEFRFILGTPHPTLADVTLCAAFSGFFVMSDPPSTRITERHPHLLQYVERITGWQGDQFVNDTAPGGPAEESEASYPDEVPESLSDLLALIAEVFPFLMSQCASFTAYMSSDAIRTLKKDRLREGEWSGCEAYLFPQITKILSLMIIDQNVYTVVSRAQDLEIALLGAREVVDDTLDSMGRLHDDEESVDTSRYSVFTAKGEEEKTESASEVVEVEDEEVEERLAPPPQERRLVDSSLWGRAQGSTTGDEPVLQADDADFYRAYTKDGLRGYSTVSLGQSLATRQRHDTAVANGGRGELVAKPPVKKYLNLLTGFFHQMHCPQYTLSTVQHGRLLYVAVLPEFEVAKVRKKRTVHPKEEA</sequence>
<name>A0A7G2C017_9TRYP</name>
<feature type="region of interest" description="Disordered" evidence="1">
    <location>
        <begin position="400"/>
        <end position="427"/>
    </location>
</feature>
<keyword evidence="2" id="KW-0808">Transferase</keyword>
<dbReference type="InterPro" id="IPR036282">
    <property type="entry name" value="Glutathione-S-Trfase_C_sf"/>
</dbReference>
<proteinExistence type="predicted"/>
<gene>
    <name evidence="2" type="ORF">ADEAN_000056400</name>
</gene>
<dbReference type="VEuPathDB" id="TriTrypDB:ADEAN_000056400"/>
<organism evidence="2 3">
    <name type="scientific">Angomonas deanei</name>
    <dbReference type="NCBI Taxonomy" id="59799"/>
    <lineage>
        <taxon>Eukaryota</taxon>
        <taxon>Discoba</taxon>
        <taxon>Euglenozoa</taxon>
        <taxon>Kinetoplastea</taxon>
        <taxon>Metakinetoplastina</taxon>
        <taxon>Trypanosomatida</taxon>
        <taxon>Trypanosomatidae</taxon>
        <taxon>Strigomonadinae</taxon>
        <taxon>Angomonas</taxon>
    </lineage>
</organism>
<accession>A0A7G2C017</accession>
<evidence type="ECO:0000313" key="2">
    <source>
        <dbReference type="EMBL" id="CAD2213128.1"/>
    </source>
</evidence>
<dbReference type="CDD" id="cd00299">
    <property type="entry name" value="GST_C_family"/>
    <property type="match status" value="1"/>
</dbReference>
<evidence type="ECO:0000256" key="1">
    <source>
        <dbReference type="SAM" id="MobiDB-lite"/>
    </source>
</evidence>
<dbReference type="AlphaFoldDB" id="A0A7G2C017"/>
<keyword evidence="3" id="KW-1185">Reference proteome</keyword>